<comment type="caution">
    <text evidence="14">The sequence shown here is derived from an EMBL/GenBank/DDBJ whole genome shotgun (WGS) entry which is preliminary data.</text>
</comment>
<dbReference type="InterPro" id="IPR011009">
    <property type="entry name" value="Kinase-like_dom_sf"/>
</dbReference>
<comment type="catalytic activity">
    <reaction evidence="9">
        <text>L-threonyl-[protein] + ATP = O-phospho-L-threonyl-[protein] + ADP + H(+)</text>
        <dbReference type="Rhea" id="RHEA:46608"/>
        <dbReference type="Rhea" id="RHEA-COMP:11060"/>
        <dbReference type="Rhea" id="RHEA-COMP:11605"/>
        <dbReference type="ChEBI" id="CHEBI:15378"/>
        <dbReference type="ChEBI" id="CHEBI:30013"/>
        <dbReference type="ChEBI" id="CHEBI:30616"/>
        <dbReference type="ChEBI" id="CHEBI:61977"/>
        <dbReference type="ChEBI" id="CHEBI:456216"/>
        <dbReference type="EC" id="2.7.11.1"/>
    </reaction>
</comment>
<dbReference type="AlphaFoldDB" id="A0A8T0GK00"/>
<accession>A0A8T0GK00</accession>
<evidence type="ECO:0000256" key="8">
    <source>
        <dbReference type="ARBA" id="ARBA00023170"/>
    </source>
</evidence>
<keyword evidence="15" id="KW-1185">Reference proteome</keyword>
<dbReference type="PANTHER" id="PTHR45631:SF68">
    <property type="entry name" value="REPEAT FAMILY PROTEIN, PUTATIVE, EXPRESSED-RELATED"/>
    <property type="match status" value="1"/>
</dbReference>
<dbReference type="SUPFAM" id="SSF56112">
    <property type="entry name" value="Protein kinase-like (PK-like)"/>
    <property type="match status" value="1"/>
</dbReference>
<dbReference type="PROSITE" id="PS50011">
    <property type="entry name" value="PROTEIN_KINASE_DOM"/>
    <property type="match status" value="1"/>
</dbReference>
<dbReference type="Gene3D" id="3.30.200.20">
    <property type="entry name" value="Phosphorylase Kinase, domain 1"/>
    <property type="match status" value="1"/>
</dbReference>
<dbReference type="GO" id="GO:0005524">
    <property type="term" value="F:ATP binding"/>
    <property type="evidence" value="ECO:0007669"/>
    <property type="project" value="InterPro"/>
</dbReference>
<evidence type="ECO:0000259" key="13">
    <source>
        <dbReference type="PROSITE" id="PS50011"/>
    </source>
</evidence>
<dbReference type="PROSITE" id="PS00108">
    <property type="entry name" value="PROTEIN_KINASE_ST"/>
    <property type="match status" value="1"/>
</dbReference>
<dbReference type="Pfam" id="PF13855">
    <property type="entry name" value="LRR_8"/>
    <property type="match status" value="1"/>
</dbReference>
<comment type="catalytic activity">
    <reaction evidence="10">
        <text>L-seryl-[protein] + ATP = O-phospho-L-seryl-[protein] + ADP + H(+)</text>
        <dbReference type="Rhea" id="RHEA:17989"/>
        <dbReference type="Rhea" id="RHEA-COMP:9863"/>
        <dbReference type="Rhea" id="RHEA-COMP:11604"/>
        <dbReference type="ChEBI" id="CHEBI:15378"/>
        <dbReference type="ChEBI" id="CHEBI:29999"/>
        <dbReference type="ChEBI" id="CHEBI:30616"/>
        <dbReference type="ChEBI" id="CHEBI:83421"/>
        <dbReference type="ChEBI" id="CHEBI:456216"/>
        <dbReference type="EC" id="2.7.11.1"/>
    </reaction>
</comment>
<evidence type="ECO:0000256" key="11">
    <source>
        <dbReference type="SAM" id="Phobius"/>
    </source>
</evidence>
<dbReference type="Pfam" id="PF07714">
    <property type="entry name" value="PK_Tyr_Ser-Thr"/>
    <property type="match status" value="1"/>
</dbReference>
<dbReference type="FunFam" id="1.10.510.10:FF:000146">
    <property type="entry name" value="LRR receptor-like serine/threonine-protein kinase IOS1"/>
    <property type="match status" value="1"/>
</dbReference>
<dbReference type="Gene3D" id="1.10.510.10">
    <property type="entry name" value="Transferase(Phosphotransferase) domain 1"/>
    <property type="match status" value="1"/>
</dbReference>
<dbReference type="PANTHER" id="PTHR45631">
    <property type="entry name" value="OS07G0107800 PROTEIN-RELATED"/>
    <property type="match status" value="1"/>
</dbReference>
<dbReference type="InterPro" id="IPR032675">
    <property type="entry name" value="LRR_dom_sf"/>
</dbReference>
<protein>
    <recommendedName>
        <fullName evidence="2">non-specific serine/threonine protein kinase</fullName>
        <ecNumber evidence="2">2.7.11.1</ecNumber>
    </recommendedName>
</protein>
<dbReference type="Proteomes" id="UP000822688">
    <property type="component" value="Chromosome 10"/>
</dbReference>
<dbReference type="InterPro" id="IPR000719">
    <property type="entry name" value="Prot_kinase_dom"/>
</dbReference>
<evidence type="ECO:0000256" key="5">
    <source>
        <dbReference type="ARBA" id="ARBA00022737"/>
    </source>
</evidence>
<evidence type="ECO:0000256" key="3">
    <source>
        <dbReference type="ARBA" id="ARBA00022614"/>
    </source>
</evidence>
<keyword evidence="3" id="KW-0433">Leucine-rich repeat</keyword>
<dbReference type="GO" id="GO:0016020">
    <property type="term" value="C:membrane"/>
    <property type="evidence" value="ECO:0007669"/>
    <property type="project" value="UniProtKB-SubCell"/>
</dbReference>
<gene>
    <name evidence="14" type="ORF">KC19_10G098200</name>
</gene>
<dbReference type="InterPro" id="IPR001611">
    <property type="entry name" value="Leu-rich_rpt"/>
</dbReference>
<keyword evidence="8" id="KW-0675">Receptor</keyword>
<evidence type="ECO:0000256" key="6">
    <source>
        <dbReference type="ARBA" id="ARBA00022989"/>
    </source>
</evidence>
<keyword evidence="6 11" id="KW-1133">Transmembrane helix</keyword>
<evidence type="ECO:0000256" key="12">
    <source>
        <dbReference type="SAM" id="SignalP"/>
    </source>
</evidence>
<evidence type="ECO:0000256" key="2">
    <source>
        <dbReference type="ARBA" id="ARBA00012513"/>
    </source>
</evidence>
<sequence length="952" mass="104172">MGRLTQCSLSSCGPVAFVVLLCTCSVIVPVAWAQDQTGFLNIDCGASKSYVDQVTGLTWVPDVPYTTTGINEDNIPLAKSNYSQYPEYSTLRYFNDSRAKNCYSFGVAKNTAYMLRTTFFYGNYDNALKPPSFKLVIDASVVEDVVTSADAGVEFEHTYLTQGNLTFLCLVRTSNSSTPFISGITLKPSPYISFNYDLFNTYVLTDQKFMSIRTRVNFGGTDVIRFPKDPYDRYWYPEGVDSAYLKKTISPLKRLSTTTQIVDDNYNMFNRSIFPAPQVVLQTAVATEHGTFTCNFLSPLKDATVTIPFPILHFAELDPAANYTSRVLVIQIWQYSPANWPTENTFNVTPTSPGPYHWDYWWFGAQTDSALGPNTVFNMEPAPVSAWGPILNALEVFAVSTDPAVAKTVDRDVFAIENIKLGLNLTEWTGDPCLPYPHPWLSCSDDVPPHITVVNLAGYQLVGTFPPDFSNLVGLTSLLLDNNELTGTLPDLSYMTNLVILRLQNNNLSGVLPGWLASLTHLTELSVQNNNFSGSIPPALLSLNTLQFTYNPGNPLLTGGNNDTISSSKSSSSNTGAVIGGIVGGVLGAALVLGILICLYCRKIRKESPAFQRRKSLPEIGTSAGAKAYTLAEVIAATSNFKTEIGKGGFGPVFYGRFPDGQEVGVKVSDGSSRHGRGQSQGAKEFFNEVDVLSRVRHKNLVALVGYCQDDRKQILIYEYMHNGSVHDQLRGKSVGAFDWKTRLHVALCAAQGLEYLHTGCSPSFIHRDIKSSNILISAKGEAKVADFGLTKLMGEDDPSHVTTFVKGTAGYLDPEYCNTEFLSTKSDIYSFGVVLLELLTGRPPIDRSGLNQNPKPGICDWTRSTLEDGNIDAILAPEVRASKPRPNTEALWKVTEIALQCVEPLSMYRPTMTVVLQELHQAIGMQEAASPMGSSGVFAYSGGSELGPMAR</sequence>
<feature type="signal peptide" evidence="12">
    <location>
        <begin position="1"/>
        <end position="33"/>
    </location>
</feature>
<feature type="transmembrane region" description="Helical" evidence="11">
    <location>
        <begin position="577"/>
        <end position="601"/>
    </location>
</feature>
<comment type="subcellular location">
    <subcellularLocation>
        <location evidence="1">Membrane</location>
        <topology evidence="1">Single-pass membrane protein</topology>
    </subcellularLocation>
</comment>
<evidence type="ECO:0000256" key="9">
    <source>
        <dbReference type="ARBA" id="ARBA00047899"/>
    </source>
</evidence>
<feature type="domain" description="Protein kinase" evidence="13">
    <location>
        <begin position="639"/>
        <end position="924"/>
    </location>
</feature>
<dbReference type="GO" id="GO:0004672">
    <property type="term" value="F:protein kinase activity"/>
    <property type="evidence" value="ECO:0007669"/>
    <property type="project" value="InterPro"/>
</dbReference>
<keyword evidence="5" id="KW-0677">Repeat</keyword>
<feature type="chain" id="PRO_5035857815" description="non-specific serine/threonine protein kinase" evidence="12">
    <location>
        <begin position="34"/>
        <end position="952"/>
    </location>
</feature>
<reference evidence="14" key="1">
    <citation type="submission" date="2020-06" db="EMBL/GenBank/DDBJ databases">
        <title>WGS assembly of Ceratodon purpureus strain R40.</title>
        <authorList>
            <person name="Carey S.B."/>
            <person name="Jenkins J."/>
            <person name="Shu S."/>
            <person name="Lovell J.T."/>
            <person name="Sreedasyam A."/>
            <person name="Maumus F."/>
            <person name="Tiley G.P."/>
            <person name="Fernandez-Pozo N."/>
            <person name="Barry K."/>
            <person name="Chen C."/>
            <person name="Wang M."/>
            <person name="Lipzen A."/>
            <person name="Daum C."/>
            <person name="Saski C.A."/>
            <person name="Payton A.C."/>
            <person name="Mcbreen J.C."/>
            <person name="Conrad R.E."/>
            <person name="Kollar L.M."/>
            <person name="Olsson S."/>
            <person name="Huttunen S."/>
            <person name="Landis J.B."/>
            <person name="Wickett N.J."/>
            <person name="Johnson M.G."/>
            <person name="Rensing S.A."/>
            <person name="Grimwood J."/>
            <person name="Schmutz J."/>
            <person name="Mcdaniel S.F."/>
        </authorList>
    </citation>
    <scope>NUCLEOTIDE SEQUENCE</scope>
    <source>
        <strain evidence="14">R40</strain>
    </source>
</reference>
<dbReference type="Pfam" id="PF12819">
    <property type="entry name" value="Malectin_like"/>
    <property type="match status" value="1"/>
</dbReference>
<dbReference type="EC" id="2.7.11.1" evidence="2"/>
<evidence type="ECO:0000256" key="10">
    <source>
        <dbReference type="ARBA" id="ARBA00048679"/>
    </source>
</evidence>
<evidence type="ECO:0000256" key="1">
    <source>
        <dbReference type="ARBA" id="ARBA00004167"/>
    </source>
</evidence>
<dbReference type="InterPro" id="IPR024788">
    <property type="entry name" value="Malectin-like_Carb-bd_dom"/>
</dbReference>
<dbReference type="SMART" id="SM00369">
    <property type="entry name" value="LRR_TYP"/>
    <property type="match status" value="2"/>
</dbReference>
<dbReference type="Gene3D" id="2.60.120.430">
    <property type="entry name" value="Galactose-binding lectin"/>
    <property type="match status" value="1"/>
</dbReference>
<keyword evidence="4 11" id="KW-0812">Transmembrane</keyword>
<name>A0A8T0GK00_CERPU</name>
<dbReference type="Gene3D" id="3.80.10.10">
    <property type="entry name" value="Ribonuclease Inhibitor"/>
    <property type="match status" value="1"/>
</dbReference>
<dbReference type="InterPro" id="IPR001245">
    <property type="entry name" value="Ser-Thr/Tyr_kinase_cat_dom"/>
</dbReference>
<dbReference type="CDD" id="cd14066">
    <property type="entry name" value="STKc_IRAK"/>
    <property type="match status" value="1"/>
</dbReference>
<evidence type="ECO:0000256" key="4">
    <source>
        <dbReference type="ARBA" id="ARBA00022692"/>
    </source>
</evidence>
<evidence type="ECO:0000313" key="15">
    <source>
        <dbReference type="Proteomes" id="UP000822688"/>
    </source>
</evidence>
<evidence type="ECO:0000256" key="7">
    <source>
        <dbReference type="ARBA" id="ARBA00023136"/>
    </source>
</evidence>
<proteinExistence type="predicted"/>
<dbReference type="InterPro" id="IPR008271">
    <property type="entry name" value="Ser/Thr_kinase_AS"/>
</dbReference>
<dbReference type="SUPFAM" id="SSF52058">
    <property type="entry name" value="L domain-like"/>
    <property type="match status" value="1"/>
</dbReference>
<keyword evidence="7 11" id="KW-0472">Membrane</keyword>
<dbReference type="SMART" id="SM00220">
    <property type="entry name" value="S_TKc"/>
    <property type="match status" value="1"/>
</dbReference>
<organism evidence="14 15">
    <name type="scientific">Ceratodon purpureus</name>
    <name type="common">Fire moss</name>
    <name type="synonym">Dicranum purpureum</name>
    <dbReference type="NCBI Taxonomy" id="3225"/>
    <lineage>
        <taxon>Eukaryota</taxon>
        <taxon>Viridiplantae</taxon>
        <taxon>Streptophyta</taxon>
        <taxon>Embryophyta</taxon>
        <taxon>Bryophyta</taxon>
        <taxon>Bryophytina</taxon>
        <taxon>Bryopsida</taxon>
        <taxon>Dicranidae</taxon>
        <taxon>Pseudoditrichales</taxon>
        <taxon>Ditrichaceae</taxon>
        <taxon>Ceratodon</taxon>
    </lineage>
</organism>
<dbReference type="InterPro" id="IPR003591">
    <property type="entry name" value="Leu-rich_rpt_typical-subtyp"/>
</dbReference>
<keyword evidence="12" id="KW-0732">Signal</keyword>
<evidence type="ECO:0000313" key="14">
    <source>
        <dbReference type="EMBL" id="KAG0559343.1"/>
    </source>
</evidence>
<dbReference type="EMBL" id="CM026431">
    <property type="protein sequence ID" value="KAG0559343.1"/>
    <property type="molecule type" value="Genomic_DNA"/>
</dbReference>